<evidence type="ECO:0008006" key="3">
    <source>
        <dbReference type="Google" id="ProtNLM"/>
    </source>
</evidence>
<gene>
    <name evidence="1" type="ORF">P7D69_15775</name>
</gene>
<evidence type="ECO:0000313" key="2">
    <source>
        <dbReference type="Proteomes" id="UP001254770"/>
    </source>
</evidence>
<dbReference type="AlphaFoldDB" id="A0AAW8TA23"/>
<proteinExistence type="predicted"/>
<name>A0AAW8TA23_9ENTE</name>
<evidence type="ECO:0000313" key="1">
    <source>
        <dbReference type="EMBL" id="MDT2545808.1"/>
    </source>
</evidence>
<dbReference type="EMBL" id="JARPXL010000018">
    <property type="protein sequence ID" value="MDT2545808.1"/>
    <property type="molecule type" value="Genomic_DNA"/>
</dbReference>
<dbReference type="Proteomes" id="UP001254770">
    <property type="component" value="Unassembled WGS sequence"/>
</dbReference>
<reference evidence="1" key="1">
    <citation type="submission" date="2023-03" db="EMBL/GenBank/DDBJ databases">
        <authorList>
            <person name="Shen W."/>
            <person name="Cai J."/>
        </authorList>
    </citation>
    <scope>NUCLEOTIDE SEQUENCE</scope>
    <source>
        <strain evidence="1">Y15</strain>
    </source>
</reference>
<accession>A0AAW8TA23</accession>
<protein>
    <recommendedName>
        <fullName evidence="3">C2H2-type domain-containing protein</fullName>
    </recommendedName>
</protein>
<comment type="caution">
    <text evidence="1">The sequence shown here is derived from an EMBL/GenBank/DDBJ whole genome shotgun (WGS) entry which is preliminary data.</text>
</comment>
<dbReference type="RefSeq" id="WP_311820658.1">
    <property type="nucleotide sequence ID" value="NZ_JARPXI010000018.1"/>
</dbReference>
<sequence length="110" mass="13047">MMKHIENDPNIFSQTKCGICKKKVASRLCDFVVEYRRPVFFRNYEDFTEQELHGTCDFPMCEDCTNSFNEIYDFCPHHEKFLKEIKPTDEMKPAINEHVMKDIFGNGKLL</sequence>
<organism evidence="1 2">
    <name type="scientific">Enterococcus raffinosus</name>
    <dbReference type="NCBI Taxonomy" id="71452"/>
    <lineage>
        <taxon>Bacteria</taxon>
        <taxon>Bacillati</taxon>
        <taxon>Bacillota</taxon>
        <taxon>Bacilli</taxon>
        <taxon>Lactobacillales</taxon>
        <taxon>Enterococcaceae</taxon>
        <taxon>Enterococcus</taxon>
    </lineage>
</organism>